<dbReference type="PANTHER" id="PTHR12598:SF0">
    <property type="entry name" value="COPPER HOMEOSTASIS PROTEIN CUTC HOMOLOG"/>
    <property type="match status" value="1"/>
</dbReference>
<evidence type="ECO:0000313" key="4">
    <source>
        <dbReference type="Proteomes" id="UP001314263"/>
    </source>
</evidence>
<dbReference type="PANTHER" id="PTHR12598">
    <property type="entry name" value="COPPER HOMEOSTASIS PROTEIN CUTC"/>
    <property type="match status" value="1"/>
</dbReference>
<dbReference type="EMBL" id="CAUYUE010000015">
    <property type="protein sequence ID" value="CAK0786630.1"/>
    <property type="molecule type" value="Genomic_DNA"/>
</dbReference>
<dbReference type="InterPro" id="IPR005627">
    <property type="entry name" value="CutC-like"/>
</dbReference>
<reference evidence="3 4" key="1">
    <citation type="submission" date="2023-10" db="EMBL/GenBank/DDBJ databases">
        <authorList>
            <person name="Maclean D."/>
            <person name="Macfadyen A."/>
        </authorList>
    </citation>
    <scope>NUCLEOTIDE SEQUENCE [LARGE SCALE GENOMIC DNA]</scope>
</reference>
<gene>
    <name evidence="3" type="ORF">CVIRNUC_009844</name>
</gene>
<dbReference type="GO" id="GO:0005507">
    <property type="term" value="F:copper ion binding"/>
    <property type="evidence" value="ECO:0007669"/>
    <property type="project" value="TreeGrafter"/>
</dbReference>
<keyword evidence="4" id="KW-1185">Reference proteome</keyword>
<dbReference type="InterPro" id="IPR036822">
    <property type="entry name" value="CutC-like_dom_sf"/>
</dbReference>
<name>A0AAV1IK79_9CHLO</name>
<accession>A0AAV1IK79</accession>
<dbReference type="FunFam" id="3.20.20.380:FF:000001">
    <property type="entry name" value="Copper homeostasis protein CutC"/>
    <property type="match status" value="1"/>
</dbReference>
<dbReference type="Gene3D" id="3.20.20.380">
    <property type="entry name" value="Copper homeostasis (CutC) domain"/>
    <property type="match status" value="1"/>
</dbReference>
<organism evidence="3 4">
    <name type="scientific">Coccomyxa viridis</name>
    <dbReference type="NCBI Taxonomy" id="1274662"/>
    <lineage>
        <taxon>Eukaryota</taxon>
        <taxon>Viridiplantae</taxon>
        <taxon>Chlorophyta</taxon>
        <taxon>core chlorophytes</taxon>
        <taxon>Trebouxiophyceae</taxon>
        <taxon>Trebouxiophyceae incertae sedis</taxon>
        <taxon>Coccomyxaceae</taxon>
        <taxon>Coccomyxa</taxon>
    </lineage>
</organism>
<evidence type="ECO:0000256" key="2">
    <source>
        <dbReference type="ARBA" id="ARBA00019014"/>
    </source>
</evidence>
<dbReference type="Proteomes" id="UP001314263">
    <property type="component" value="Unassembled WGS sequence"/>
</dbReference>
<dbReference type="Pfam" id="PF03932">
    <property type="entry name" value="CutC"/>
    <property type="match status" value="1"/>
</dbReference>
<dbReference type="HAMAP" id="MF_00795">
    <property type="entry name" value="CutC"/>
    <property type="match status" value="1"/>
</dbReference>
<dbReference type="AlphaFoldDB" id="A0AAV1IK79"/>
<dbReference type="SUPFAM" id="SSF110395">
    <property type="entry name" value="CutC-like"/>
    <property type="match status" value="1"/>
</dbReference>
<evidence type="ECO:0000256" key="1">
    <source>
        <dbReference type="ARBA" id="ARBA00007768"/>
    </source>
</evidence>
<comment type="caution">
    <text evidence="3">The sequence shown here is derived from an EMBL/GenBank/DDBJ whole genome shotgun (WGS) entry which is preliminary data.</text>
</comment>
<protein>
    <recommendedName>
        <fullName evidence="2">Copper homeostasis protein cutC homolog</fullName>
    </recommendedName>
</protein>
<evidence type="ECO:0000313" key="3">
    <source>
        <dbReference type="EMBL" id="CAK0786630.1"/>
    </source>
</evidence>
<sequence>MVAPAGKAGIGVEFCVDCLESAVCAQTAGGIRVELCSGLSTGGLTPSSGLIKAVRAALRIPLYILIRPRAGDFLYDAKELLVMREDIVSAAELGADGVVAGVLTREGEIDTAQLSELLFLCRSLGLDFTFHRAFDMVRNQRQALDALISCGVPRVLTSGGAHTALQGSTALAALVRQAQGRISVMAGGGVRPKTAQSLIRLTGVSEVHSACSRTVESRMRHRNACVRLGGADAEADWTWSTLDEASAFSLAFKCGTLKSRESLEGAWDCLTFRS</sequence>
<proteinExistence type="inferred from homology"/>
<comment type="similarity">
    <text evidence="1">Belongs to the CutC family.</text>
</comment>